<organism evidence="3 4">
    <name type="scientific">Cristinia sonorae</name>
    <dbReference type="NCBI Taxonomy" id="1940300"/>
    <lineage>
        <taxon>Eukaryota</taxon>
        <taxon>Fungi</taxon>
        <taxon>Dikarya</taxon>
        <taxon>Basidiomycota</taxon>
        <taxon>Agaricomycotina</taxon>
        <taxon>Agaricomycetes</taxon>
        <taxon>Agaricomycetidae</taxon>
        <taxon>Agaricales</taxon>
        <taxon>Pleurotineae</taxon>
        <taxon>Stephanosporaceae</taxon>
        <taxon>Cristinia</taxon>
    </lineage>
</organism>
<comment type="caution">
    <text evidence="3">The sequence shown here is derived from an EMBL/GenBank/DDBJ whole genome shotgun (WGS) entry which is preliminary data.</text>
</comment>
<feature type="compositionally biased region" description="Basic and acidic residues" evidence="1">
    <location>
        <begin position="281"/>
        <end position="295"/>
    </location>
</feature>
<keyword evidence="4" id="KW-1185">Reference proteome</keyword>
<feature type="region of interest" description="Disordered" evidence="1">
    <location>
        <begin position="186"/>
        <end position="255"/>
    </location>
</feature>
<dbReference type="Proteomes" id="UP000813824">
    <property type="component" value="Unassembled WGS sequence"/>
</dbReference>
<proteinExistence type="predicted"/>
<dbReference type="EMBL" id="JAEVFJ010000007">
    <property type="protein sequence ID" value="KAH8103552.1"/>
    <property type="molecule type" value="Genomic_DNA"/>
</dbReference>
<dbReference type="Pfam" id="PF18596">
    <property type="entry name" value="Sld7_C"/>
    <property type="match status" value="1"/>
</dbReference>
<feature type="compositionally biased region" description="Basic and acidic residues" evidence="1">
    <location>
        <begin position="333"/>
        <end position="348"/>
    </location>
</feature>
<evidence type="ECO:0000313" key="4">
    <source>
        <dbReference type="Proteomes" id="UP000813824"/>
    </source>
</evidence>
<evidence type="ECO:0000313" key="3">
    <source>
        <dbReference type="EMBL" id="KAH8103552.1"/>
    </source>
</evidence>
<feature type="compositionally biased region" description="Low complexity" evidence="1">
    <location>
        <begin position="19"/>
        <end position="31"/>
    </location>
</feature>
<sequence length="428" mass="46510">MDSAVDTHKHLAHPPSPSPSKTQTPSRKPSPNTHRLLYRGSLALPDSHILLDGLSFTTDIASTNSPSASLLENPLALALESMRGRPLHFKGTEKLDAVWLDASIDIKVYVHEYSTITQIYFENTFCLSPIASPNRRTPLGIRVGPSDTSSTDDFIIYGELRASSATTPSTSSSPPPKTLTLLASRILPHPPPRLPRPDDPTPRKPPAYLSSSSTAAKRKRDLSNASLNFGDGAKRAKGKGKAGEKEEGEEEDEQVRMAREVMLHGPKKMKVDPGVSLPRLLGRDARPGKNADRDTFKVPAVPTTARSQSVLSQTEKNVDVFGTVETGFGGSSGKEKEKEKEKAGSDELEKANKTVIKQAAMTCLAEHGIRKGHPEFSEVFSATYRGAAFALRNVIRVQAVNMRVVDRLLESHARIYVSGNGENHVGDK</sequence>
<dbReference type="OrthoDB" id="5599874at2759"/>
<feature type="region of interest" description="Disordered" evidence="1">
    <location>
        <begin position="1"/>
        <end position="33"/>
    </location>
</feature>
<feature type="region of interest" description="Disordered" evidence="1">
    <location>
        <begin position="268"/>
        <end position="295"/>
    </location>
</feature>
<evidence type="ECO:0000256" key="1">
    <source>
        <dbReference type="SAM" id="MobiDB-lite"/>
    </source>
</evidence>
<dbReference type="AlphaFoldDB" id="A0A8K0UUE8"/>
<reference evidence="3" key="1">
    <citation type="journal article" date="2021" name="New Phytol.">
        <title>Evolutionary innovations through gain and loss of genes in the ectomycorrhizal Boletales.</title>
        <authorList>
            <person name="Wu G."/>
            <person name="Miyauchi S."/>
            <person name="Morin E."/>
            <person name="Kuo A."/>
            <person name="Drula E."/>
            <person name="Varga T."/>
            <person name="Kohler A."/>
            <person name="Feng B."/>
            <person name="Cao Y."/>
            <person name="Lipzen A."/>
            <person name="Daum C."/>
            <person name="Hundley H."/>
            <person name="Pangilinan J."/>
            <person name="Johnson J."/>
            <person name="Barry K."/>
            <person name="LaButti K."/>
            <person name="Ng V."/>
            <person name="Ahrendt S."/>
            <person name="Min B."/>
            <person name="Choi I.G."/>
            <person name="Park H."/>
            <person name="Plett J.M."/>
            <person name="Magnuson J."/>
            <person name="Spatafora J.W."/>
            <person name="Nagy L.G."/>
            <person name="Henrissat B."/>
            <person name="Grigoriev I.V."/>
            <person name="Yang Z.L."/>
            <person name="Xu J."/>
            <person name="Martin F.M."/>
        </authorList>
    </citation>
    <scope>NUCLEOTIDE SEQUENCE</scope>
    <source>
        <strain evidence="3">KKN 215</strain>
    </source>
</reference>
<feature type="region of interest" description="Disordered" evidence="1">
    <location>
        <begin position="324"/>
        <end position="348"/>
    </location>
</feature>
<name>A0A8K0UUE8_9AGAR</name>
<accession>A0A8K0UUE8</accession>
<evidence type="ECO:0000259" key="2">
    <source>
        <dbReference type="Pfam" id="PF18596"/>
    </source>
</evidence>
<protein>
    <recommendedName>
        <fullName evidence="2">Sld7 C-terminal domain-containing protein</fullName>
    </recommendedName>
</protein>
<dbReference type="InterPro" id="IPR041260">
    <property type="entry name" value="Sld7_C"/>
</dbReference>
<feature type="domain" description="Sld7 C-terminal" evidence="2">
    <location>
        <begin position="349"/>
        <end position="415"/>
    </location>
</feature>
<gene>
    <name evidence="3" type="ORF">BXZ70DRAFT_1062885</name>
</gene>